<keyword evidence="5" id="KW-0963">Cytoplasm</keyword>
<dbReference type="GO" id="GO:0043328">
    <property type="term" value="P:protein transport to vacuole involved in ubiquitin-dependent protein catabolic process via the multivesicular body sorting pathway"/>
    <property type="evidence" value="ECO:0007669"/>
    <property type="project" value="TreeGrafter"/>
</dbReference>
<evidence type="ECO:0000313" key="8">
    <source>
        <dbReference type="EMBL" id="KAF2401177.1"/>
    </source>
</evidence>
<keyword evidence="9" id="KW-1185">Reference proteome</keyword>
<dbReference type="GO" id="GO:0005198">
    <property type="term" value="F:structural molecule activity"/>
    <property type="evidence" value="ECO:0007669"/>
    <property type="project" value="TreeGrafter"/>
</dbReference>
<evidence type="ECO:0000256" key="3">
    <source>
        <dbReference type="ARBA" id="ARBA00017934"/>
    </source>
</evidence>
<dbReference type="Gene3D" id="1.10.10.570">
    <property type="entry name" value="Winged helix' DNA-binding domain. Chain C. Domain 1"/>
    <property type="match status" value="1"/>
</dbReference>
<protein>
    <recommendedName>
        <fullName evidence="3">Vacuolar protein-sorting-associated protein 25</fullName>
    </recommendedName>
    <alternativeName>
        <fullName evidence="7">ESCRT-II complex subunit VPS25</fullName>
    </alternativeName>
</protein>
<sequence>MPPDPYPSGTDAPSTDFRFIAHYNFPPFFTLQPNPLTRSSQLETWSTHILSYCRHHRIFTLTLIDALSTPLFHNTILKKKLSLNDARTVLNWMASKEGGERIEWIGGKGGKESKCWVFWRRPEEWADAVGSWVEATGQKGVVFTLYELGQGEATRSQEFYGIDRELLHRSLQILVKKGKAQIFGQEDQLGIKFF</sequence>
<dbReference type="InterPro" id="IPR014041">
    <property type="entry name" value="ESCRT-II_cplx_Vps25-sub_N"/>
</dbReference>
<dbReference type="SUPFAM" id="SSF46785">
    <property type="entry name" value="Winged helix' DNA-binding domain"/>
    <property type="match status" value="2"/>
</dbReference>
<accession>A0A6G1HZB9</accession>
<evidence type="ECO:0000256" key="7">
    <source>
        <dbReference type="ARBA" id="ARBA00030094"/>
    </source>
</evidence>
<organism evidence="8 9">
    <name type="scientific">Trichodelitschia bisporula</name>
    <dbReference type="NCBI Taxonomy" id="703511"/>
    <lineage>
        <taxon>Eukaryota</taxon>
        <taxon>Fungi</taxon>
        <taxon>Dikarya</taxon>
        <taxon>Ascomycota</taxon>
        <taxon>Pezizomycotina</taxon>
        <taxon>Dothideomycetes</taxon>
        <taxon>Dothideomycetes incertae sedis</taxon>
        <taxon>Phaeotrichales</taxon>
        <taxon>Phaeotrichaceae</taxon>
        <taxon>Trichodelitschia</taxon>
    </lineage>
</organism>
<evidence type="ECO:0000256" key="2">
    <source>
        <dbReference type="ARBA" id="ARBA00009674"/>
    </source>
</evidence>
<evidence type="ECO:0000313" key="9">
    <source>
        <dbReference type="Proteomes" id="UP000799640"/>
    </source>
</evidence>
<gene>
    <name evidence="8" type="ORF">EJ06DRAFT_475632</name>
</gene>
<name>A0A6G1HZB9_9PEZI</name>
<proteinExistence type="inferred from homology"/>
<dbReference type="Pfam" id="PF05871">
    <property type="entry name" value="ESCRT-II"/>
    <property type="match status" value="1"/>
</dbReference>
<dbReference type="FunFam" id="1.10.10.10:FF:000141">
    <property type="entry name" value="vacuolar protein-sorting-associated protein 25"/>
    <property type="match status" value="1"/>
</dbReference>
<keyword evidence="4" id="KW-0813">Transport</keyword>
<dbReference type="OrthoDB" id="245150at2759"/>
<comment type="subcellular location">
    <subcellularLocation>
        <location evidence="1">Cytoplasm</location>
    </subcellularLocation>
</comment>
<dbReference type="Proteomes" id="UP000799640">
    <property type="component" value="Unassembled WGS sequence"/>
</dbReference>
<evidence type="ECO:0000256" key="4">
    <source>
        <dbReference type="ARBA" id="ARBA00022448"/>
    </source>
</evidence>
<dbReference type="InterPro" id="IPR008570">
    <property type="entry name" value="ESCRT-II_cplx_Vps25-sub"/>
</dbReference>
<dbReference type="PANTHER" id="PTHR13149">
    <property type="entry name" value="VACUOLAR PROTEIN SORTING-ASSOCIATED PROTEIN VPS25"/>
    <property type="match status" value="1"/>
</dbReference>
<comment type="similarity">
    <text evidence="2">Belongs to the VPS25 family.</text>
</comment>
<dbReference type="AlphaFoldDB" id="A0A6G1HZB9"/>
<keyword evidence="6" id="KW-0653">Protein transport</keyword>
<evidence type="ECO:0000256" key="5">
    <source>
        <dbReference type="ARBA" id="ARBA00022490"/>
    </source>
</evidence>
<dbReference type="PANTHER" id="PTHR13149:SF0">
    <property type="entry name" value="VACUOLAR PROTEIN-SORTING-ASSOCIATED PROTEIN 25"/>
    <property type="match status" value="1"/>
</dbReference>
<dbReference type="EMBL" id="ML996693">
    <property type="protein sequence ID" value="KAF2401177.1"/>
    <property type="molecule type" value="Genomic_DNA"/>
</dbReference>
<dbReference type="InterPro" id="IPR036390">
    <property type="entry name" value="WH_DNA-bd_sf"/>
</dbReference>
<reference evidence="8" key="1">
    <citation type="journal article" date="2020" name="Stud. Mycol.">
        <title>101 Dothideomycetes genomes: a test case for predicting lifestyles and emergence of pathogens.</title>
        <authorList>
            <person name="Haridas S."/>
            <person name="Albert R."/>
            <person name="Binder M."/>
            <person name="Bloem J."/>
            <person name="Labutti K."/>
            <person name="Salamov A."/>
            <person name="Andreopoulos B."/>
            <person name="Baker S."/>
            <person name="Barry K."/>
            <person name="Bills G."/>
            <person name="Bluhm B."/>
            <person name="Cannon C."/>
            <person name="Castanera R."/>
            <person name="Culley D."/>
            <person name="Daum C."/>
            <person name="Ezra D."/>
            <person name="Gonzalez J."/>
            <person name="Henrissat B."/>
            <person name="Kuo A."/>
            <person name="Liang C."/>
            <person name="Lipzen A."/>
            <person name="Lutzoni F."/>
            <person name="Magnuson J."/>
            <person name="Mondo S."/>
            <person name="Nolan M."/>
            <person name="Ohm R."/>
            <person name="Pangilinan J."/>
            <person name="Park H.-J."/>
            <person name="Ramirez L."/>
            <person name="Alfaro M."/>
            <person name="Sun H."/>
            <person name="Tritt A."/>
            <person name="Yoshinaga Y."/>
            <person name="Zwiers L.-H."/>
            <person name="Turgeon B."/>
            <person name="Goodwin S."/>
            <person name="Spatafora J."/>
            <person name="Crous P."/>
            <person name="Grigoriev I."/>
        </authorList>
    </citation>
    <scope>NUCLEOTIDE SEQUENCE</scope>
    <source>
        <strain evidence="8">CBS 262.69</strain>
    </source>
</reference>
<dbReference type="Gene3D" id="1.10.10.10">
    <property type="entry name" value="Winged helix-like DNA-binding domain superfamily/Winged helix DNA-binding domain"/>
    <property type="match status" value="1"/>
</dbReference>
<dbReference type="GO" id="GO:0042803">
    <property type="term" value="F:protein homodimerization activity"/>
    <property type="evidence" value="ECO:0007669"/>
    <property type="project" value="TreeGrafter"/>
</dbReference>
<dbReference type="GO" id="GO:0000814">
    <property type="term" value="C:ESCRT II complex"/>
    <property type="evidence" value="ECO:0007669"/>
    <property type="project" value="InterPro"/>
</dbReference>
<dbReference type="GO" id="GO:0016236">
    <property type="term" value="P:macroautophagy"/>
    <property type="evidence" value="ECO:0007669"/>
    <property type="project" value="UniProtKB-ARBA"/>
</dbReference>
<dbReference type="FunFam" id="1.10.10.570:FF:000003">
    <property type="entry name" value="Vacuolar protein-sorting-associated protein 25"/>
    <property type="match status" value="1"/>
</dbReference>
<dbReference type="InterPro" id="IPR036388">
    <property type="entry name" value="WH-like_DNA-bd_sf"/>
</dbReference>
<evidence type="ECO:0000256" key="1">
    <source>
        <dbReference type="ARBA" id="ARBA00004496"/>
    </source>
</evidence>
<evidence type="ECO:0000256" key="6">
    <source>
        <dbReference type="ARBA" id="ARBA00022927"/>
    </source>
</evidence>